<dbReference type="InterPro" id="IPR004582">
    <property type="entry name" value="Checkpoint_prot_Rad17_Rad24"/>
</dbReference>
<evidence type="ECO:0000256" key="4">
    <source>
        <dbReference type="ARBA" id="ARBA00022763"/>
    </source>
</evidence>
<dbReference type="PANTHER" id="PTHR12172">
    <property type="entry name" value="CELL CYCLE CHECKPOINT PROTEIN RAD17"/>
    <property type="match status" value="1"/>
</dbReference>
<evidence type="ECO:0000313" key="8">
    <source>
        <dbReference type="Proteomes" id="UP001652740"/>
    </source>
</evidence>
<evidence type="ECO:0000256" key="3">
    <source>
        <dbReference type="ARBA" id="ARBA00022741"/>
    </source>
</evidence>
<keyword evidence="5" id="KW-0067">ATP-binding</keyword>
<protein>
    <submittedName>
        <fullName evidence="9">Cell cycle checkpoint protein RAD17</fullName>
    </submittedName>
</protein>
<dbReference type="AlphaFoldDB" id="A0A6J1WZB5"/>
<dbReference type="Pfam" id="PF03215">
    <property type="entry name" value="Rad17"/>
    <property type="match status" value="1"/>
</dbReference>
<name>A0A6J1WZB5_GALME</name>
<dbReference type="FunCoup" id="A0A6J1WZB5">
    <property type="interactions" value="916"/>
</dbReference>
<dbReference type="Proteomes" id="UP001652740">
    <property type="component" value="Unplaced"/>
</dbReference>
<dbReference type="Gene3D" id="3.40.50.300">
    <property type="entry name" value="P-loop containing nucleotide triphosphate hydrolases"/>
    <property type="match status" value="1"/>
</dbReference>
<keyword evidence="3" id="KW-0547">Nucleotide-binding</keyword>
<reference evidence="9" key="1">
    <citation type="submission" date="2025-08" db="UniProtKB">
        <authorList>
            <consortium name="RefSeq"/>
        </authorList>
    </citation>
    <scope>IDENTIFICATION</scope>
    <source>
        <tissue evidence="9">Whole larvae</tissue>
    </source>
</reference>
<dbReference type="GO" id="GO:0005634">
    <property type="term" value="C:nucleus"/>
    <property type="evidence" value="ECO:0007669"/>
    <property type="project" value="UniProtKB-SubCell"/>
</dbReference>
<evidence type="ECO:0000313" key="9">
    <source>
        <dbReference type="RefSeq" id="XP_026761806.2"/>
    </source>
</evidence>
<keyword evidence="8" id="KW-1185">Reference proteome</keyword>
<dbReference type="RefSeq" id="XP_026761806.2">
    <property type="nucleotide sequence ID" value="XM_026906005.3"/>
</dbReference>
<proteinExistence type="inferred from homology"/>
<dbReference type="PANTHER" id="PTHR12172:SF0">
    <property type="entry name" value="CELL CYCLE CHECKPOINT PROTEIN RAD17"/>
    <property type="match status" value="1"/>
</dbReference>
<dbReference type="GO" id="GO:0000077">
    <property type="term" value="P:DNA damage checkpoint signaling"/>
    <property type="evidence" value="ECO:0007669"/>
    <property type="project" value="TreeGrafter"/>
</dbReference>
<gene>
    <name evidence="9" type="primary">LOC113520618</name>
</gene>
<dbReference type="InParanoid" id="A0A6J1WZB5"/>
<dbReference type="GO" id="GO:0003682">
    <property type="term" value="F:chromatin binding"/>
    <property type="evidence" value="ECO:0007669"/>
    <property type="project" value="TreeGrafter"/>
</dbReference>
<dbReference type="GO" id="GO:0005524">
    <property type="term" value="F:ATP binding"/>
    <property type="evidence" value="ECO:0007669"/>
    <property type="project" value="UniProtKB-KW"/>
</dbReference>
<evidence type="ECO:0000256" key="1">
    <source>
        <dbReference type="ARBA" id="ARBA00004123"/>
    </source>
</evidence>
<dbReference type="GO" id="GO:0006281">
    <property type="term" value="P:DNA repair"/>
    <property type="evidence" value="ECO:0007669"/>
    <property type="project" value="InterPro"/>
</dbReference>
<comment type="subcellular location">
    <subcellularLocation>
        <location evidence="1">Nucleus</location>
    </subcellularLocation>
</comment>
<evidence type="ECO:0000256" key="6">
    <source>
        <dbReference type="ARBA" id="ARBA00023242"/>
    </source>
</evidence>
<dbReference type="InterPro" id="IPR027417">
    <property type="entry name" value="P-loop_NTPase"/>
</dbReference>
<evidence type="ECO:0000256" key="5">
    <source>
        <dbReference type="ARBA" id="ARBA00022840"/>
    </source>
</evidence>
<dbReference type="GO" id="GO:0003689">
    <property type="term" value="F:DNA clamp loader activity"/>
    <property type="evidence" value="ECO:0007669"/>
    <property type="project" value="TreeGrafter"/>
</dbReference>
<sequence>MSSIQKVRKWCNFEFDENEPQKKNIKNPKQSENMLLEEKVAISKIEKSDYGHGTVNINDKNWMKTFDPVIVEDLAIHNKKIQEVEEWLKSCAGKNQSDILLMTGPVGSGKTITISILAAKHNIKVTEWITPLDIDMPSDYGDYEFKEKQSTKFLEFIIKAANFTSLLDNNDRKLVIVEDFPNTFIRTPSEFTDVLQQYKYRAKSPIVFICSETHSDTKNTALNLFTPSLKEQFHIHHIMFNSISTTGLKFALKRVSEIISKKHKAVYNVPTADMIDCVVNSSAGDVRSAVLNLHFACLKGSNMDLETSIVIEKETKSKTKKKKNSSKFLSLGKDQTVNILHGVGRVLNPKVAFTEKGKQLTHSPKDVIEQFLSQPSSFVNFLEENYLPHFSCSDHTDKAASALSDADFMLAEWREKMCQEYGLYTAVAGIMLANKAPISAWNPVRGPKNMKVQYPSPQELRLDVNYLYKGKVLVMDYQTYSKIIGCNSSELNNISIHL</sequence>
<organism evidence="8 9">
    <name type="scientific">Galleria mellonella</name>
    <name type="common">Greater wax moth</name>
    <dbReference type="NCBI Taxonomy" id="7137"/>
    <lineage>
        <taxon>Eukaryota</taxon>
        <taxon>Metazoa</taxon>
        <taxon>Ecdysozoa</taxon>
        <taxon>Arthropoda</taxon>
        <taxon>Hexapoda</taxon>
        <taxon>Insecta</taxon>
        <taxon>Pterygota</taxon>
        <taxon>Neoptera</taxon>
        <taxon>Endopterygota</taxon>
        <taxon>Lepidoptera</taxon>
        <taxon>Glossata</taxon>
        <taxon>Ditrysia</taxon>
        <taxon>Pyraloidea</taxon>
        <taxon>Pyralidae</taxon>
        <taxon>Galleriinae</taxon>
        <taxon>Galleria</taxon>
    </lineage>
</organism>
<dbReference type="GO" id="GO:0033314">
    <property type="term" value="P:mitotic DNA replication checkpoint signaling"/>
    <property type="evidence" value="ECO:0007669"/>
    <property type="project" value="TreeGrafter"/>
</dbReference>
<evidence type="ECO:0000256" key="7">
    <source>
        <dbReference type="ARBA" id="ARBA00023306"/>
    </source>
</evidence>
<keyword evidence="7" id="KW-0131">Cell cycle</keyword>
<accession>A0A6J1WZB5</accession>
<keyword evidence="6" id="KW-0539">Nucleus</keyword>
<comment type="similarity">
    <text evidence="2">Belongs to the rad17/RAD24 family.</text>
</comment>
<dbReference type="GeneID" id="113520618"/>
<keyword evidence="4" id="KW-0227">DNA damage</keyword>
<dbReference type="KEGG" id="gmw:113520618"/>
<dbReference type="SUPFAM" id="SSF52540">
    <property type="entry name" value="P-loop containing nucleoside triphosphate hydrolases"/>
    <property type="match status" value="1"/>
</dbReference>
<evidence type="ECO:0000256" key="2">
    <source>
        <dbReference type="ARBA" id="ARBA00006168"/>
    </source>
</evidence>